<dbReference type="InterPro" id="IPR005135">
    <property type="entry name" value="Endo/exonuclease/phosphatase"/>
</dbReference>
<reference evidence="3 4" key="1">
    <citation type="submission" date="2018-06" db="EMBL/GenBank/DDBJ databases">
        <title>Freshwater and sediment microbial communities from various areas in North America, analyzing microbe dynamics in response to fracking.</title>
        <authorList>
            <person name="Lamendella R."/>
        </authorList>
    </citation>
    <scope>NUCLEOTIDE SEQUENCE [LARGE SCALE GENOMIC DNA]</scope>
    <source>
        <strain evidence="3 4">97B</strain>
    </source>
</reference>
<dbReference type="SUPFAM" id="SSF56219">
    <property type="entry name" value="DNase I-like"/>
    <property type="match status" value="1"/>
</dbReference>
<dbReference type="InterPro" id="IPR051547">
    <property type="entry name" value="TDP2-like"/>
</dbReference>
<gene>
    <name evidence="3" type="ORF">DET59_103281</name>
</gene>
<accession>A0A366EXB3</accession>
<protein>
    <submittedName>
        <fullName evidence="3">Maltose 6'-phosphate phosphatase</fullName>
    </submittedName>
</protein>
<dbReference type="CDD" id="cd09079">
    <property type="entry name" value="RgfB-like"/>
    <property type="match status" value="1"/>
</dbReference>
<keyword evidence="1" id="KW-0378">Hydrolase</keyword>
<name>A0A366EXB3_9BACI</name>
<evidence type="ECO:0000313" key="3">
    <source>
        <dbReference type="EMBL" id="RBP06149.1"/>
    </source>
</evidence>
<dbReference type="OrthoDB" id="9812537at2"/>
<sequence length="267" mass="30382">MKLLTLNGHSWQEDNQLEKISILATDIADKSYDVIALQEVSQLIESEPVEGLVKKDNFALVLLGELEKCGVTDYTLVWDFAHIGYDVYEEGVAILTKHPVIEEHRFFISKSHDPSYWKTRKIVGATISYEGKPLTFYSCHLGWWTDEEEPFKFQVDSLMEQVTPEFPYFLMGDFNNNAWVREEGYDYLLSKGLVDTFDEAAERGLGVTVEGKIAGWDENKVDLRIDLVLSSEKVDVRSSRVIFNDVNKPVVSDHFGVEVVLDDGKSS</sequence>
<dbReference type="Gene3D" id="3.60.10.10">
    <property type="entry name" value="Endonuclease/exonuclease/phosphatase"/>
    <property type="match status" value="1"/>
</dbReference>
<dbReference type="PANTHER" id="PTHR15822">
    <property type="entry name" value="TRAF AND TNF RECEPTOR-ASSOCIATED PROTEIN"/>
    <property type="match status" value="1"/>
</dbReference>
<comment type="caution">
    <text evidence="3">The sequence shown here is derived from an EMBL/GenBank/DDBJ whole genome shotgun (WGS) entry which is preliminary data.</text>
</comment>
<organism evidence="3 4">
    <name type="scientific">Rossellomorea aquimaris</name>
    <dbReference type="NCBI Taxonomy" id="189382"/>
    <lineage>
        <taxon>Bacteria</taxon>
        <taxon>Bacillati</taxon>
        <taxon>Bacillota</taxon>
        <taxon>Bacilli</taxon>
        <taxon>Bacillales</taxon>
        <taxon>Bacillaceae</taxon>
        <taxon>Rossellomorea</taxon>
    </lineage>
</organism>
<evidence type="ECO:0000313" key="4">
    <source>
        <dbReference type="Proteomes" id="UP000252118"/>
    </source>
</evidence>
<dbReference type="EMBL" id="QNRJ01000003">
    <property type="protein sequence ID" value="RBP06149.1"/>
    <property type="molecule type" value="Genomic_DNA"/>
</dbReference>
<dbReference type="InterPro" id="IPR036691">
    <property type="entry name" value="Endo/exonu/phosph_ase_sf"/>
</dbReference>
<dbReference type="PANTHER" id="PTHR15822:SF23">
    <property type="entry name" value="ENDONUCLEASE_EXONUCLEASE_PHOSPHATASE FAMILY PROTEIN"/>
    <property type="match status" value="1"/>
</dbReference>
<proteinExistence type="predicted"/>
<dbReference type="Pfam" id="PF03372">
    <property type="entry name" value="Exo_endo_phos"/>
    <property type="match status" value="1"/>
</dbReference>
<dbReference type="AlphaFoldDB" id="A0A366EXB3"/>
<evidence type="ECO:0000256" key="1">
    <source>
        <dbReference type="ARBA" id="ARBA00022801"/>
    </source>
</evidence>
<evidence type="ECO:0000259" key="2">
    <source>
        <dbReference type="Pfam" id="PF03372"/>
    </source>
</evidence>
<feature type="domain" description="Endonuclease/exonuclease/phosphatase" evidence="2">
    <location>
        <begin position="23"/>
        <end position="254"/>
    </location>
</feature>
<dbReference type="Proteomes" id="UP000252118">
    <property type="component" value="Unassembled WGS sequence"/>
</dbReference>
<dbReference type="GO" id="GO:0016787">
    <property type="term" value="F:hydrolase activity"/>
    <property type="evidence" value="ECO:0007669"/>
    <property type="project" value="UniProtKB-KW"/>
</dbReference>
<dbReference type="RefSeq" id="WP_113968704.1">
    <property type="nucleotide sequence ID" value="NZ_QNRJ01000003.1"/>
</dbReference>